<reference evidence="8" key="2">
    <citation type="submission" date="2021-04" db="EMBL/GenBank/DDBJ databases">
        <authorList>
            <person name="Gilroy R."/>
        </authorList>
    </citation>
    <scope>NUCLEOTIDE SEQUENCE</scope>
    <source>
        <strain evidence="8">ChiHecec2B26-446</strain>
    </source>
</reference>
<dbReference type="AlphaFoldDB" id="A0A9D1PWG2"/>
<accession>A0A9D1PWG2</accession>
<dbReference type="Pfam" id="PF02729">
    <property type="entry name" value="OTCace_N"/>
    <property type="match status" value="1"/>
</dbReference>
<comment type="caution">
    <text evidence="8">The sequence shown here is derived from an EMBL/GenBank/DDBJ whole genome shotgun (WGS) entry which is preliminary data.</text>
</comment>
<dbReference type="GO" id="GO:0016597">
    <property type="term" value="F:amino acid binding"/>
    <property type="evidence" value="ECO:0007669"/>
    <property type="project" value="InterPro"/>
</dbReference>
<dbReference type="EC" id="2.1.3.3" evidence="2 5"/>
<dbReference type="PANTHER" id="PTHR45753">
    <property type="entry name" value="ORNITHINE CARBAMOYLTRANSFERASE, MITOCHONDRIAL"/>
    <property type="match status" value="1"/>
</dbReference>
<dbReference type="PRINTS" id="PR00100">
    <property type="entry name" value="AOTCASE"/>
</dbReference>
<dbReference type="InterPro" id="IPR002292">
    <property type="entry name" value="Orn/put_carbamltrans"/>
</dbReference>
<dbReference type="InterPro" id="IPR006130">
    <property type="entry name" value="Asp/Orn_carbamoylTrfase"/>
</dbReference>
<evidence type="ECO:0000256" key="4">
    <source>
        <dbReference type="ARBA" id="ARBA00048772"/>
    </source>
</evidence>
<feature type="binding site" evidence="5">
    <location>
        <begin position="56"/>
        <end position="59"/>
    </location>
    <ligand>
        <name>carbamoyl phosphate</name>
        <dbReference type="ChEBI" id="CHEBI:58228"/>
    </ligand>
</feature>
<dbReference type="Proteomes" id="UP000886752">
    <property type="component" value="Unassembled WGS sequence"/>
</dbReference>
<protein>
    <recommendedName>
        <fullName evidence="2 5">Ornithine carbamoyltransferase</fullName>
        <shortName evidence="5">OTCase</shortName>
        <ecNumber evidence="2 5">2.1.3.3</ecNumber>
    </recommendedName>
</protein>
<feature type="binding site" evidence="5">
    <location>
        <position position="167"/>
    </location>
    <ligand>
        <name>L-ornithine</name>
        <dbReference type="ChEBI" id="CHEBI:46911"/>
    </ligand>
</feature>
<evidence type="ECO:0000259" key="7">
    <source>
        <dbReference type="Pfam" id="PF02729"/>
    </source>
</evidence>
<dbReference type="GO" id="GO:0004585">
    <property type="term" value="F:ornithine carbamoyltransferase activity"/>
    <property type="evidence" value="ECO:0007669"/>
    <property type="project" value="UniProtKB-UniRule"/>
</dbReference>
<keyword evidence="3 5" id="KW-0808">Transferase</keyword>
<evidence type="ECO:0000256" key="1">
    <source>
        <dbReference type="ARBA" id="ARBA00007805"/>
    </source>
</evidence>
<organism evidence="8 9">
    <name type="scientific">Candidatus Desulfovibrio intestinipullorum</name>
    <dbReference type="NCBI Taxonomy" id="2838536"/>
    <lineage>
        <taxon>Bacteria</taxon>
        <taxon>Pseudomonadati</taxon>
        <taxon>Thermodesulfobacteriota</taxon>
        <taxon>Desulfovibrionia</taxon>
        <taxon>Desulfovibrionales</taxon>
        <taxon>Desulfovibrionaceae</taxon>
        <taxon>Desulfovibrio</taxon>
    </lineage>
</organism>
<evidence type="ECO:0000259" key="6">
    <source>
        <dbReference type="Pfam" id="PF00185"/>
    </source>
</evidence>
<evidence type="ECO:0000256" key="5">
    <source>
        <dbReference type="HAMAP-Rule" id="MF_01109"/>
    </source>
</evidence>
<feature type="binding site" evidence="5">
    <location>
        <begin position="235"/>
        <end position="236"/>
    </location>
    <ligand>
        <name>L-ornithine</name>
        <dbReference type="ChEBI" id="CHEBI:46911"/>
    </ligand>
</feature>
<gene>
    <name evidence="8" type="primary">argF</name>
    <name evidence="8" type="ORF">H9894_02415</name>
</gene>
<feature type="binding site" evidence="5">
    <location>
        <position position="318"/>
    </location>
    <ligand>
        <name>carbamoyl phosphate</name>
        <dbReference type="ChEBI" id="CHEBI:58228"/>
    </ligand>
</feature>
<evidence type="ECO:0000256" key="2">
    <source>
        <dbReference type="ARBA" id="ARBA00013007"/>
    </source>
</evidence>
<reference evidence="8" key="1">
    <citation type="journal article" date="2021" name="PeerJ">
        <title>Extensive microbial diversity within the chicken gut microbiome revealed by metagenomics and culture.</title>
        <authorList>
            <person name="Gilroy R."/>
            <person name="Ravi A."/>
            <person name="Getino M."/>
            <person name="Pursley I."/>
            <person name="Horton D.L."/>
            <person name="Alikhan N.F."/>
            <person name="Baker D."/>
            <person name="Gharbi K."/>
            <person name="Hall N."/>
            <person name="Watson M."/>
            <person name="Adriaenssens E.M."/>
            <person name="Foster-Nyarko E."/>
            <person name="Jarju S."/>
            <person name="Secka A."/>
            <person name="Antonio M."/>
            <person name="Oren A."/>
            <person name="Chaudhuri R.R."/>
            <person name="La Ragione R."/>
            <person name="Hildebrand F."/>
            <person name="Pallen M.J."/>
        </authorList>
    </citation>
    <scope>NUCLEOTIDE SEQUENCE</scope>
    <source>
        <strain evidence="8">ChiHecec2B26-446</strain>
    </source>
</reference>
<comment type="similarity">
    <text evidence="1 5">Belongs to the aspartate/ornithine carbamoyltransferase superfamily. OTCase family.</text>
</comment>
<feature type="binding site" evidence="5">
    <location>
        <begin position="134"/>
        <end position="137"/>
    </location>
    <ligand>
        <name>carbamoyl phosphate</name>
        <dbReference type="ChEBI" id="CHEBI:58228"/>
    </ligand>
</feature>
<dbReference type="InterPro" id="IPR036901">
    <property type="entry name" value="Asp/Orn_carbamoylTrfase_sf"/>
</dbReference>
<dbReference type="GO" id="GO:0019240">
    <property type="term" value="P:citrulline biosynthetic process"/>
    <property type="evidence" value="ECO:0007669"/>
    <property type="project" value="TreeGrafter"/>
</dbReference>
<dbReference type="EMBL" id="DXHV01000030">
    <property type="protein sequence ID" value="HIW00029.1"/>
    <property type="molecule type" value="Genomic_DNA"/>
</dbReference>
<feature type="binding site" evidence="5">
    <location>
        <position position="107"/>
    </location>
    <ligand>
        <name>carbamoyl phosphate</name>
        <dbReference type="ChEBI" id="CHEBI:58228"/>
    </ligand>
</feature>
<evidence type="ECO:0000256" key="3">
    <source>
        <dbReference type="ARBA" id="ARBA00022679"/>
    </source>
</evidence>
<evidence type="ECO:0000313" key="8">
    <source>
        <dbReference type="EMBL" id="HIW00029.1"/>
    </source>
</evidence>
<dbReference type="Pfam" id="PF00185">
    <property type="entry name" value="OTCace"/>
    <property type="match status" value="1"/>
</dbReference>
<dbReference type="PRINTS" id="PR00102">
    <property type="entry name" value="OTCASE"/>
</dbReference>
<feature type="binding site" evidence="5">
    <location>
        <position position="83"/>
    </location>
    <ligand>
        <name>carbamoyl phosphate</name>
        <dbReference type="ChEBI" id="CHEBI:58228"/>
    </ligand>
</feature>
<evidence type="ECO:0000313" key="9">
    <source>
        <dbReference type="Proteomes" id="UP000886752"/>
    </source>
</evidence>
<dbReference type="GO" id="GO:0042450">
    <property type="term" value="P:L-arginine biosynthetic process via ornithine"/>
    <property type="evidence" value="ECO:0007669"/>
    <property type="project" value="UniProtKB-UniRule"/>
</dbReference>
<comment type="catalytic activity">
    <reaction evidence="4 5">
        <text>carbamoyl phosphate + L-ornithine = L-citrulline + phosphate + H(+)</text>
        <dbReference type="Rhea" id="RHEA:19513"/>
        <dbReference type="ChEBI" id="CHEBI:15378"/>
        <dbReference type="ChEBI" id="CHEBI:43474"/>
        <dbReference type="ChEBI" id="CHEBI:46911"/>
        <dbReference type="ChEBI" id="CHEBI:57743"/>
        <dbReference type="ChEBI" id="CHEBI:58228"/>
        <dbReference type="EC" id="2.1.3.3"/>
    </reaction>
</comment>
<dbReference type="PROSITE" id="PS00097">
    <property type="entry name" value="CARBAMOYLTRANSFERASE"/>
    <property type="match status" value="1"/>
</dbReference>
<dbReference type="Gene3D" id="3.40.50.1370">
    <property type="entry name" value="Aspartate/ornithine carbamoyltransferase"/>
    <property type="match status" value="2"/>
</dbReference>
<comment type="subcellular location">
    <subcellularLocation>
        <location evidence="5">Cytoplasm</location>
    </subcellularLocation>
</comment>
<dbReference type="NCBIfam" id="TIGR00658">
    <property type="entry name" value="orni_carb_tr"/>
    <property type="match status" value="1"/>
</dbReference>
<dbReference type="PANTHER" id="PTHR45753:SF2">
    <property type="entry name" value="ORNITHINE CARBAMOYLTRANSFERASE"/>
    <property type="match status" value="1"/>
</dbReference>
<sequence>MNRLYRKNFLKELDFAPADLEYLITLAARLKAAKKARREPQLMKGLNIALLFEKDSTRTRCSFEVAAHDQGAHVTYLGPTGSQVGKKESMADTARVLSGFFDGIEYRGFGQDIVERLAQYASVPVWNGLTNEWHPTQLLADMLTMTECTGKPLKGLTMAYLGDARYNMGNSLMVGCAMLGVNFRSVAPKSLWTSDEVFALAQEQAARSGAVIERTEDVDKGVEGCDFLYSDVWVSMGEPDSVWKERIELLTPYRVTGEVMDKTGNPECRFLHCLPAFHNRETTIGEQIYQKYGVECMEVNDEVFESDRNAAFLEAANRMHTIKAVMVATLAEEDIDEALTRAGF</sequence>
<dbReference type="GO" id="GO:0005737">
    <property type="term" value="C:cytoplasm"/>
    <property type="evidence" value="ECO:0007669"/>
    <property type="project" value="UniProtKB-SubCell"/>
</dbReference>
<feature type="domain" description="Aspartate/ornithine carbamoyltransferase carbamoyl-P binding" evidence="7">
    <location>
        <begin position="7"/>
        <end position="147"/>
    </location>
</feature>
<keyword evidence="5" id="KW-0963">Cytoplasm</keyword>
<dbReference type="InterPro" id="IPR006131">
    <property type="entry name" value="Asp_carbamoyltransf_Asp/Orn-bd"/>
</dbReference>
<proteinExistence type="inferred from homology"/>
<dbReference type="InterPro" id="IPR024904">
    <property type="entry name" value="OTCase_ArgI"/>
</dbReference>
<dbReference type="SUPFAM" id="SSF53671">
    <property type="entry name" value="Aspartate/ornithine carbamoyltransferase"/>
    <property type="match status" value="1"/>
</dbReference>
<feature type="binding site" evidence="5">
    <location>
        <position position="231"/>
    </location>
    <ligand>
        <name>L-ornithine</name>
        <dbReference type="ChEBI" id="CHEBI:46911"/>
    </ligand>
</feature>
<name>A0A9D1PWG2_9BACT</name>
<feature type="domain" description="Aspartate/ornithine carbamoyltransferase Asp/Orn-binding" evidence="6">
    <location>
        <begin position="154"/>
        <end position="328"/>
    </location>
</feature>
<feature type="binding site" evidence="5">
    <location>
        <begin position="273"/>
        <end position="274"/>
    </location>
    <ligand>
        <name>carbamoyl phosphate</name>
        <dbReference type="ChEBI" id="CHEBI:58228"/>
    </ligand>
</feature>
<dbReference type="HAMAP" id="MF_01109">
    <property type="entry name" value="OTCase"/>
    <property type="match status" value="1"/>
</dbReference>
<dbReference type="InterPro" id="IPR006132">
    <property type="entry name" value="Asp/Orn_carbamoyltranf_P-bd"/>
</dbReference>